<reference evidence="8 10" key="1">
    <citation type="journal article" date="2008" name="Science">
        <title>The Physcomitrella genome reveals evolutionary insights into the conquest of land by plants.</title>
        <authorList>
            <person name="Rensing S."/>
            <person name="Lang D."/>
            <person name="Zimmer A."/>
            <person name="Terry A."/>
            <person name="Salamov A."/>
            <person name="Shapiro H."/>
            <person name="Nishiyama T."/>
            <person name="Perroud P.-F."/>
            <person name="Lindquist E."/>
            <person name="Kamisugi Y."/>
            <person name="Tanahashi T."/>
            <person name="Sakakibara K."/>
            <person name="Fujita T."/>
            <person name="Oishi K."/>
            <person name="Shin-I T."/>
            <person name="Kuroki Y."/>
            <person name="Toyoda A."/>
            <person name="Suzuki Y."/>
            <person name="Hashimoto A."/>
            <person name="Yamaguchi K."/>
            <person name="Sugano A."/>
            <person name="Kohara Y."/>
            <person name="Fujiyama A."/>
            <person name="Anterola A."/>
            <person name="Aoki S."/>
            <person name="Ashton N."/>
            <person name="Barbazuk W.B."/>
            <person name="Barker E."/>
            <person name="Bennetzen J."/>
            <person name="Bezanilla M."/>
            <person name="Blankenship R."/>
            <person name="Cho S.H."/>
            <person name="Dutcher S."/>
            <person name="Estelle M."/>
            <person name="Fawcett J.A."/>
            <person name="Gundlach H."/>
            <person name="Hanada K."/>
            <person name="Heyl A."/>
            <person name="Hicks K.A."/>
            <person name="Hugh J."/>
            <person name="Lohr M."/>
            <person name="Mayer K."/>
            <person name="Melkozernov A."/>
            <person name="Murata T."/>
            <person name="Nelson D."/>
            <person name="Pils B."/>
            <person name="Prigge M."/>
            <person name="Reiss B."/>
            <person name="Renner T."/>
            <person name="Rombauts S."/>
            <person name="Rushton P."/>
            <person name="Sanderfoot A."/>
            <person name="Schween G."/>
            <person name="Shiu S.-H."/>
            <person name="Stueber K."/>
            <person name="Theodoulou F.L."/>
            <person name="Tu H."/>
            <person name="Van de Peer Y."/>
            <person name="Verrier P.J."/>
            <person name="Waters E."/>
            <person name="Wood A."/>
            <person name="Yang L."/>
            <person name="Cove D."/>
            <person name="Cuming A."/>
            <person name="Hasebe M."/>
            <person name="Lucas S."/>
            <person name="Mishler D.B."/>
            <person name="Reski R."/>
            <person name="Grigoriev I."/>
            <person name="Quatrano R.S."/>
            <person name="Boore J.L."/>
        </authorList>
    </citation>
    <scope>NUCLEOTIDE SEQUENCE [LARGE SCALE GENOMIC DNA]</scope>
    <source>
        <strain evidence="9 10">cv. Gransden 2004</strain>
    </source>
</reference>
<dbReference type="PANTHER" id="PTHR31677:SF254">
    <property type="entry name" value="AP2_ERF DOMAIN-CONTAINING PROTEIN"/>
    <property type="match status" value="1"/>
</dbReference>
<keyword evidence="4" id="KW-0804">Transcription</keyword>
<dbReference type="GeneID" id="112274907"/>
<dbReference type="PaxDb" id="3218-PP1S121_50V6.1"/>
<dbReference type="PROSITE" id="PS51032">
    <property type="entry name" value="AP2_ERF"/>
    <property type="match status" value="1"/>
</dbReference>
<dbReference type="PRINTS" id="PR00367">
    <property type="entry name" value="ETHRSPELEMNT"/>
</dbReference>
<sequence>MGARAIERKGACKVKVKVKKPQEGRYRGVRRRPWGRYAAEIRDPHTRERRWLGTFDTAEQAAVAYDLAARSMRGLKAKTNFVYPTHQTCLMSAALAASRASEQSEGGGFFGSVSGGRKDRNLVGSRALVSGGPTNGAAVSNLNFMLGPRESLLNPYSELAYRHMYESVERLASAISDPRPRRSPHENGSLSESCASGKTIDVRKGFGEKQHLAVYDVQESVCCQTSERGAVESSVLHTGSDCVTVSVPSPEAICIGDEPSSCHVVKVPNESTFTESVGPLRSGDNEHFTSRTSGPSRFHEDGVGSLAQVVSKFVCIEQGHVTGSSSSHTISLIDSSQCFVSTQASNSEDLSTSSVSPSIDTATSPNSVRFLSVSVGSSDPPSAAEMIYCSTPIFNQNPDDLQNILIPCASSSLLNKLHQSGGPRSNVSSQSIMTRHDTWNGICCETSESWSSLCELPAAWQYYTDPGMVANDMEYELIDVTRELAMRKSVACQSCQDDGCEECFMNGDWQFLHCDAADSLISCVSNIGGDEYLCNDIYSNHGIHADSLSQALCNEHQSFAVLAEEPLILHIPDI</sequence>
<accession>A0A2K1IN31</accession>
<dbReference type="SMART" id="SM00380">
    <property type="entry name" value="AP2"/>
    <property type="match status" value="1"/>
</dbReference>
<evidence type="ECO:0000256" key="1">
    <source>
        <dbReference type="ARBA" id="ARBA00004123"/>
    </source>
</evidence>
<dbReference type="CDD" id="cd00018">
    <property type="entry name" value="AP2"/>
    <property type="match status" value="1"/>
</dbReference>
<reference evidence="8 10" key="2">
    <citation type="journal article" date="2018" name="Plant J.">
        <title>The Physcomitrella patens chromosome-scale assembly reveals moss genome structure and evolution.</title>
        <authorList>
            <person name="Lang D."/>
            <person name="Ullrich K.K."/>
            <person name="Murat F."/>
            <person name="Fuchs J."/>
            <person name="Jenkins J."/>
            <person name="Haas F.B."/>
            <person name="Piednoel M."/>
            <person name="Gundlach H."/>
            <person name="Van Bel M."/>
            <person name="Meyberg R."/>
            <person name="Vives C."/>
            <person name="Morata J."/>
            <person name="Symeonidi A."/>
            <person name="Hiss M."/>
            <person name="Muchero W."/>
            <person name="Kamisugi Y."/>
            <person name="Saleh O."/>
            <person name="Blanc G."/>
            <person name="Decker E.L."/>
            <person name="van Gessel N."/>
            <person name="Grimwood J."/>
            <person name="Hayes R.D."/>
            <person name="Graham S.W."/>
            <person name="Gunter L.E."/>
            <person name="McDaniel S.F."/>
            <person name="Hoernstein S.N.W."/>
            <person name="Larsson A."/>
            <person name="Li F.W."/>
            <person name="Perroud P.F."/>
            <person name="Phillips J."/>
            <person name="Ranjan P."/>
            <person name="Rokshar D.S."/>
            <person name="Rothfels C.J."/>
            <person name="Schneider L."/>
            <person name="Shu S."/>
            <person name="Stevenson D.W."/>
            <person name="Thummler F."/>
            <person name="Tillich M."/>
            <person name="Villarreal Aguilar J.C."/>
            <person name="Widiez T."/>
            <person name="Wong G.K."/>
            <person name="Wymore A."/>
            <person name="Zhang Y."/>
            <person name="Zimmer A.D."/>
            <person name="Quatrano R.S."/>
            <person name="Mayer K.F.X."/>
            <person name="Goodstein D."/>
            <person name="Casacuberta J.M."/>
            <person name="Vandepoele K."/>
            <person name="Reski R."/>
            <person name="Cuming A.C."/>
            <person name="Tuskan G.A."/>
            <person name="Maumus F."/>
            <person name="Salse J."/>
            <person name="Schmutz J."/>
            <person name="Rensing S.A."/>
        </authorList>
    </citation>
    <scope>NUCLEOTIDE SEQUENCE [LARGE SCALE GENOMIC DNA]</scope>
    <source>
        <strain evidence="9 10">cv. Gransden 2004</strain>
    </source>
</reference>
<reference evidence="9" key="3">
    <citation type="submission" date="2020-12" db="UniProtKB">
        <authorList>
            <consortium name="EnsemblPlants"/>
        </authorList>
    </citation>
    <scope>IDENTIFICATION</scope>
</reference>
<dbReference type="SUPFAM" id="SSF54171">
    <property type="entry name" value="DNA-binding domain"/>
    <property type="match status" value="1"/>
</dbReference>
<dbReference type="GO" id="GO:0003677">
    <property type="term" value="F:DNA binding"/>
    <property type="evidence" value="ECO:0007669"/>
    <property type="project" value="UniProtKB-KW"/>
</dbReference>
<evidence type="ECO:0000259" key="7">
    <source>
        <dbReference type="PROSITE" id="PS51032"/>
    </source>
</evidence>
<evidence type="ECO:0000313" key="8">
    <source>
        <dbReference type="EMBL" id="PNR30680.1"/>
    </source>
</evidence>
<dbReference type="FunFam" id="3.30.730.10:FF:000001">
    <property type="entry name" value="Ethylene-responsive transcription factor 2"/>
    <property type="match status" value="1"/>
</dbReference>
<dbReference type="EMBL" id="ABEU02000022">
    <property type="protein sequence ID" value="PNR30680.1"/>
    <property type="molecule type" value="Genomic_DNA"/>
</dbReference>
<dbReference type="GO" id="GO:0005634">
    <property type="term" value="C:nucleus"/>
    <property type="evidence" value="ECO:0007669"/>
    <property type="project" value="UniProtKB-SubCell"/>
</dbReference>
<comment type="subcellular location">
    <subcellularLocation>
        <location evidence="1">Nucleus</location>
    </subcellularLocation>
</comment>
<dbReference type="Gene3D" id="3.30.730.10">
    <property type="entry name" value="AP2/ERF domain"/>
    <property type="match status" value="1"/>
</dbReference>
<keyword evidence="5" id="KW-0539">Nucleus</keyword>
<name>A0A2K1IN31_PHYPA</name>
<dbReference type="KEGG" id="ppp:112274907"/>
<organism evidence="8">
    <name type="scientific">Physcomitrium patens</name>
    <name type="common">Spreading-leaved earth moss</name>
    <name type="synonym">Physcomitrella patens</name>
    <dbReference type="NCBI Taxonomy" id="3218"/>
    <lineage>
        <taxon>Eukaryota</taxon>
        <taxon>Viridiplantae</taxon>
        <taxon>Streptophyta</taxon>
        <taxon>Embryophyta</taxon>
        <taxon>Bryophyta</taxon>
        <taxon>Bryophytina</taxon>
        <taxon>Bryopsida</taxon>
        <taxon>Funariidae</taxon>
        <taxon>Funariales</taxon>
        <taxon>Funariaceae</taxon>
        <taxon>Physcomitrium</taxon>
    </lineage>
</organism>
<dbReference type="GO" id="GO:0003700">
    <property type="term" value="F:DNA-binding transcription factor activity"/>
    <property type="evidence" value="ECO:0007669"/>
    <property type="project" value="InterPro"/>
</dbReference>
<feature type="domain" description="AP2/ERF" evidence="7">
    <location>
        <begin position="25"/>
        <end position="82"/>
    </location>
</feature>
<dbReference type="RefSeq" id="XP_024360528.1">
    <property type="nucleotide sequence ID" value="XM_024504760.2"/>
</dbReference>
<dbReference type="Pfam" id="PF00847">
    <property type="entry name" value="AP2"/>
    <property type="match status" value="1"/>
</dbReference>
<evidence type="ECO:0000256" key="4">
    <source>
        <dbReference type="ARBA" id="ARBA00023163"/>
    </source>
</evidence>
<protein>
    <recommendedName>
        <fullName evidence="7">AP2/ERF domain-containing protein</fullName>
    </recommendedName>
</protein>
<dbReference type="InterPro" id="IPR036955">
    <property type="entry name" value="AP2/ERF_dom_sf"/>
</dbReference>
<keyword evidence="10" id="KW-1185">Reference proteome</keyword>
<proteinExistence type="predicted"/>
<dbReference type="PANTHER" id="PTHR31677">
    <property type="entry name" value="AP2 DOMAIN CLASS TRANSCRIPTION FACTOR"/>
    <property type="match status" value="1"/>
</dbReference>
<dbReference type="EnsemblPlants" id="Pp3c22_10880V3.1">
    <property type="protein sequence ID" value="Pp3c22_10880V3.1"/>
    <property type="gene ID" value="Pp3c22_10880"/>
</dbReference>
<feature type="region of interest" description="Disordered" evidence="6">
    <location>
        <begin position="273"/>
        <end position="299"/>
    </location>
</feature>
<dbReference type="Gramene" id="Pp3c22_10880V3.2">
    <property type="protein sequence ID" value="Pp3c22_10880V3.2"/>
    <property type="gene ID" value="Pp3c22_10880"/>
</dbReference>
<dbReference type="EnsemblPlants" id="Pp3c22_10880V3.2">
    <property type="protein sequence ID" value="Pp3c22_10880V3.2"/>
    <property type="gene ID" value="Pp3c22_10880"/>
</dbReference>
<evidence type="ECO:0000313" key="10">
    <source>
        <dbReference type="Proteomes" id="UP000006727"/>
    </source>
</evidence>
<dbReference type="InterPro" id="IPR001471">
    <property type="entry name" value="AP2/ERF_dom"/>
</dbReference>
<evidence type="ECO:0000256" key="5">
    <source>
        <dbReference type="ARBA" id="ARBA00023242"/>
    </source>
</evidence>
<dbReference type="InterPro" id="IPR016177">
    <property type="entry name" value="DNA-bd_dom_sf"/>
</dbReference>
<keyword evidence="3" id="KW-0238">DNA-binding</keyword>
<dbReference type="AlphaFoldDB" id="A0A2K1IN31"/>
<gene>
    <name evidence="9" type="primary">LOC112274907</name>
    <name evidence="8" type="ORF">PHYPA_026996</name>
</gene>
<dbReference type="Proteomes" id="UP000006727">
    <property type="component" value="Chromosome 22"/>
</dbReference>
<dbReference type="Gramene" id="Pp3c22_10880V3.1">
    <property type="protein sequence ID" value="Pp3c22_10880V3.1"/>
    <property type="gene ID" value="Pp3c22_10880"/>
</dbReference>
<evidence type="ECO:0000313" key="9">
    <source>
        <dbReference type="EnsemblPlants" id="Pp3c22_10880V3.1"/>
    </source>
</evidence>
<evidence type="ECO:0000256" key="2">
    <source>
        <dbReference type="ARBA" id="ARBA00023015"/>
    </source>
</evidence>
<evidence type="ECO:0000256" key="3">
    <source>
        <dbReference type="ARBA" id="ARBA00023125"/>
    </source>
</evidence>
<evidence type="ECO:0000256" key="6">
    <source>
        <dbReference type="SAM" id="MobiDB-lite"/>
    </source>
</evidence>
<keyword evidence="2" id="KW-0805">Transcription regulation</keyword>